<dbReference type="HOGENOM" id="CLU_153204_1_1_6"/>
<evidence type="ECO:0000313" key="1">
    <source>
        <dbReference type="EMBL" id="ABV87046.1"/>
    </source>
</evidence>
<sequence length="110" mass="12701">MSGAVFMTELPSFDRLLWMAENTPEKLDALQTKLSKEAIALSREHNRANLTSLLDHLNKRLGLCKTPYQRCHLVSSLMFQKLTLLNQAYCQPEQFLQNKAEVVPLRKRTK</sequence>
<accession>A8H3A9</accession>
<dbReference type="EMBL" id="CP000851">
    <property type="protein sequence ID" value="ABV87046.1"/>
    <property type="molecule type" value="Genomic_DNA"/>
</dbReference>
<dbReference type="InterPro" id="IPR021482">
    <property type="entry name" value="DUF3135"/>
</dbReference>
<gene>
    <name evidence="1" type="ordered locus">Spea_1723</name>
</gene>
<dbReference type="KEGG" id="spl:Spea_1723"/>
<organism evidence="1 2">
    <name type="scientific">Shewanella pealeana (strain ATCC 700345 / ANG-SQ1)</name>
    <dbReference type="NCBI Taxonomy" id="398579"/>
    <lineage>
        <taxon>Bacteria</taxon>
        <taxon>Pseudomonadati</taxon>
        <taxon>Pseudomonadota</taxon>
        <taxon>Gammaproteobacteria</taxon>
        <taxon>Alteromonadales</taxon>
        <taxon>Shewanellaceae</taxon>
        <taxon>Shewanella</taxon>
    </lineage>
</organism>
<dbReference type="Proteomes" id="UP000002608">
    <property type="component" value="Chromosome"/>
</dbReference>
<evidence type="ECO:0000313" key="2">
    <source>
        <dbReference type="Proteomes" id="UP000002608"/>
    </source>
</evidence>
<keyword evidence="2" id="KW-1185">Reference proteome</keyword>
<dbReference type="AlphaFoldDB" id="A8H3A9"/>
<protein>
    <recommendedName>
        <fullName evidence="3">DUF3135 domain-containing protein</fullName>
    </recommendedName>
</protein>
<name>A8H3A9_SHEPA</name>
<proteinExistence type="predicted"/>
<evidence type="ECO:0008006" key="3">
    <source>
        <dbReference type="Google" id="ProtNLM"/>
    </source>
</evidence>
<dbReference type="Pfam" id="PF11333">
    <property type="entry name" value="DUF3135"/>
    <property type="match status" value="1"/>
</dbReference>
<reference evidence="1 2" key="1">
    <citation type="submission" date="2007-10" db="EMBL/GenBank/DDBJ databases">
        <title>Complete sequence of Shewanella pealeana ATCC 700345.</title>
        <authorList>
            <consortium name="US DOE Joint Genome Institute"/>
            <person name="Copeland A."/>
            <person name="Lucas S."/>
            <person name="Lapidus A."/>
            <person name="Barry K."/>
            <person name="Glavina del Rio T."/>
            <person name="Dalin E."/>
            <person name="Tice H."/>
            <person name="Pitluck S."/>
            <person name="Chertkov O."/>
            <person name="Brettin T."/>
            <person name="Bruce D."/>
            <person name="Detter J.C."/>
            <person name="Han C."/>
            <person name="Schmutz J."/>
            <person name="Larimer F."/>
            <person name="Land M."/>
            <person name="Hauser L."/>
            <person name="Kyrpides N."/>
            <person name="Kim E."/>
            <person name="Zhao J.-S.Z."/>
            <person name="Manno D."/>
            <person name="Hawari J."/>
            <person name="Richardson P."/>
        </authorList>
    </citation>
    <scope>NUCLEOTIDE SEQUENCE [LARGE SCALE GENOMIC DNA]</scope>
    <source>
        <strain evidence="2">ATCC 700345 / ANG-SQ1</strain>
    </source>
</reference>
<dbReference type="eggNOG" id="ENOG5033EY0">
    <property type="taxonomic scope" value="Bacteria"/>
</dbReference>